<evidence type="ECO:0000256" key="1">
    <source>
        <dbReference type="ARBA" id="ARBA00006611"/>
    </source>
</evidence>
<dbReference type="InterPro" id="IPR003593">
    <property type="entry name" value="AAA+_ATPase"/>
</dbReference>
<protein>
    <submittedName>
        <fullName evidence="3">Conjugal transfer protein/MT3759</fullName>
    </submittedName>
</protein>
<dbReference type="GO" id="GO:0016887">
    <property type="term" value="F:ATP hydrolysis activity"/>
    <property type="evidence" value="ECO:0007669"/>
    <property type="project" value="InterPro"/>
</dbReference>
<dbReference type="InterPro" id="IPR050921">
    <property type="entry name" value="T4SS_GSP_E_ATPase"/>
</dbReference>
<dbReference type="InterPro" id="IPR027417">
    <property type="entry name" value="P-loop_NTPase"/>
</dbReference>
<dbReference type="AlphaFoldDB" id="A0A6N2RFD9"/>
<dbReference type="PANTHER" id="PTHR30486">
    <property type="entry name" value="TWITCHING MOTILITY PROTEIN PILT"/>
    <property type="match status" value="1"/>
</dbReference>
<accession>A0A6N2RFD9</accession>
<proteinExistence type="inferred from homology"/>
<dbReference type="SUPFAM" id="SSF52540">
    <property type="entry name" value="P-loop containing nucleoside triphosphate hydrolases"/>
    <property type="match status" value="1"/>
</dbReference>
<dbReference type="EMBL" id="CACRTG010000001">
    <property type="protein sequence ID" value="VYS79712.1"/>
    <property type="molecule type" value="Genomic_DNA"/>
</dbReference>
<evidence type="ECO:0000313" key="3">
    <source>
        <dbReference type="EMBL" id="VYS79712.1"/>
    </source>
</evidence>
<dbReference type="CDD" id="cd01130">
    <property type="entry name" value="VirB11-like_ATPase"/>
    <property type="match status" value="1"/>
</dbReference>
<sequence length="402" mass="45444">MIQMEELYEKILAELDLSKEVEDDELVEIIHRTLEEKGKESYIPLKQKSGLGKELFNTFRKLDILQELIEDDEITEIMINGTDHIFVEKQGKILELEKRFITRTKLEDVIQQIVAGSNRIVNEASPIVDARLPDGSRVNVVLYPVALNGPIVTIRKFPKENITMEQLVQWEAVGPELVPFLKRLMEAKYNIFISGGTGSGKTTFLNALSDFIPKDERIITIEDNAELRIKNVLNLVRLEARNANVEGTGEISIRDLIKSALRMRPTRIIVGEVRGSEAIDMLQSLNTGHCGASSGHSNSPEDMLSRLETMVLMGMDIPLTAIQRQIASAIDIIIHLGRLRDRSRKLLQIVEVLGYEDGKIQLQTLYEFQETEMIGGKIKGEWVKLHEIQKKEKLLAAGHSQT</sequence>
<gene>
    <name evidence="3" type="ORF">CNLFYP112_00144</name>
</gene>
<dbReference type="Gene3D" id="3.30.450.380">
    <property type="match status" value="1"/>
</dbReference>
<dbReference type="Gene3D" id="3.40.50.300">
    <property type="entry name" value="P-loop containing nucleotide triphosphate hydrolases"/>
    <property type="match status" value="1"/>
</dbReference>
<name>A0A6N2RFD9_9FIRM</name>
<dbReference type="InterPro" id="IPR001482">
    <property type="entry name" value="T2SS/T4SS_dom"/>
</dbReference>
<feature type="domain" description="AAA+ ATPase" evidence="2">
    <location>
        <begin position="187"/>
        <end position="340"/>
    </location>
</feature>
<reference evidence="3" key="1">
    <citation type="submission" date="2019-11" db="EMBL/GenBank/DDBJ databases">
        <authorList>
            <person name="Feng L."/>
        </authorList>
    </citation>
    <scope>NUCLEOTIDE SEQUENCE</scope>
    <source>
        <strain evidence="3">CnexileLFYP112</strain>
    </source>
</reference>
<evidence type="ECO:0000259" key="2">
    <source>
        <dbReference type="SMART" id="SM00382"/>
    </source>
</evidence>
<organism evidence="3">
    <name type="scientific">[Clostridium] nexile</name>
    <dbReference type="NCBI Taxonomy" id="29361"/>
    <lineage>
        <taxon>Bacteria</taxon>
        <taxon>Bacillati</taxon>
        <taxon>Bacillota</taxon>
        <taxon>Clostridia</taxon>
        <taxon>Lachnospirales</taxon>
        <taxon>Lachnospiraceae</taxon>
        <taxon>Tyzzerella</taxon>
    </lineage>
</organism>
<comment type="similarity">
    <text evidence="1">Belongs to the GSP E family.</text>
</comment>
<dbReference type="PANTHER" id="PTHR30486:SF15">
    <property type="entry name" value="TYPE II_IV SECRETION SYSTEM ATPASE"/>
    <property type="match status" value="1"/>
</dbReference>
<dbReference type="SMART" id="SM00382">
    <property type="entry name" value="AAA"/>
    <property type="match status" value="1"/>
</dbReference>
<dbReference type="Pfam" id="PF00437">
    <property type="entry name" value="T2SSE"/>
    <property type="match status" value="1"/>
</dbReference>